<evidence type="ECO:0000313" key="3">
    <source>
        <dbReference type="Proteomes" id="UP000492821"/>
    </source>
</evidence>
<proteinExistence type="predicted"/>
<name>A0A7E4UT82_PANRE</name>
<sequence>MEINFSPLRSFAAQIYTTGNTAEIVLKKNSFCDPVTVDGYHSFKIASLASNCRVIVKGATDPDPTTTTTTTTTEAEVTVTETDEDVETASEKASDAMIWGIVGGGVGLVVILMVIAVLVFIFVIRPCLARRAANRRRNRANAVASSKALPMGCTPASKANPTPAKTPETPAPSTTQSKQGINAESVEPEVAATSKPVPPEEPKPEDVPAAEPKPKKVALTPAEYEELIPIVESVLASLCRLNHIDRDILESVFARWRPGQMHDVWKLEKIILQARADESIEALNQLTAELDVGLLKNKAKYGSNDSPDETWEYANFEGLPASASHRLFAMSYPDVFKGIEGRLDDPIIEKLSVPGLYCCLMNDCFDQEFKKTLIVELRARSVKVLANVVPDELFFSPFPMYYLAHKYKVDKDNFVEGFKKPDVRKSTKFGL</sequence>
<dbReference type="Proteomes" id="UP000492821">
    <property type="component" value="Unassembled WGS sequence"/>
</dbReference>
<accession>A0A7E4UT82</accession>
<keyword evidence="3" id="KW-1185">Reference proteome</keyword>
<keyword evidence="2" id="KW-1133">Transmembrane helix</keyword>
<feature type="transmembrane region" description="Helical" evidence="2">
    <location>
        <begin position="97"/>
        <end position="128"/>
    </location>
</feature>
<reference evidence="3" key="1">
    <citation type="journal article" date="2013" name="Genetics">
        <title>The draft genome and transcriptome of Panagrellus redivivus are shaped by the harsh demands of a free-living lifestyle.</title>
        <authorList>
            <person name="Srinivasan J."/>
            <person name="Dillman A.R."/>
            <person name="Macchietto M.G."/>
            <person name="Heikkinen L."/>
            <person name="Lakso M."/>
            <person name="Fracchia K.M."/>
            <person name="Antoshechkin I."/>
            <person name="Mortazavi A."/>
            <person name="Wong G."/>
            <person name="Sternberg P.W."/>
        </authorList>
    </citation>
    <scope>NUCLEOTIDE SEQUENCE [LARGE SCALE GENOMIC DNA]</scope>
    <source>
        <strain evidence="3">MT8872</strain>
    </source>
</reference>
<evidence type="ECO:0000256" key="2">
    <source>
        <dbReference type="SAM" id="Phobius"/>
    </source>
</evidence>
<dbReference type="WBParaSite" id="Pan_g1256.t1">
    <property type="protein sequence ID" value="Pan_g1256.t1"/>
    <property type="gene ID" value="Pan_g1256"/>
</dbReference>
<organism evidence="3 4">
    <name type="scientific">Panagrellus redivivus</name>
    <name type="common">Microworm</name>
    <dbReference type="NCBI Taxonomy" id="6233"/>
    <lineage>
        <taxon>Eukaryota</taxon>
        <taxon>Metazoa</taxon>
        <taxon>Ecdysozoa</taxon>
        <taxon>Nematoda</taxon>
        <taxon>Chromadorea</taxon>
        <taxon>Rhabditida</taxon>
        <taxon>Tylenchina</taxon>
        <taxon>Panagrolaimomorpha</taxon>
        <taxon>Panagrolaimoidea</taxon>
        <taxon>Panagrolaimidae</taxon>
        <taxon>Panagrellus</taxon>
    </lineage>
</organism>
<keyword evidence="2" id="KW-0472">Membrane</keyword>
<keyword evidence="2" id="KW-0812">Transmembrane</keyword>
<evidence type="ECO:0000256" key="1">
    <source>
        <dbReference type="SAM" id="MobiDB-lite"/>
    </source>
</evidence>
<feature type="region of interest" description="Disordered" evidence="1">
    <location>
        <begin position="135"/>
        <end position="214"/>
    </location>
</feature>
<dbReference type="AlphaFoldDB" id="A0A7E4UT82"/>
<feature type="compositionally biased region" description="Low complexity" evidence="1">
    <location>
        <begin position="159"/>
        <end position="175"/>
    </location>
</feature>
<reference evidence="4" key="2">
    <citation type="submission" date="2020-10" db="UniProtKB">
        <authorList>
            <consortium name="WormBaseParasite"/>
        </authorList>
    </citation>
    <scope>IDENTIFICATION</scope>
</reference>
<evidence type="ECO:0000313" key="4">
    <source>
        <dbReference type="WBParaSite" id="Pan_g1256.t1"/>
    </source>
</evidence>
<protein>
    <submittedName>
        <fullName evidence="4">FAS1 domain-containing protein</fullName>
    </submittedName>
</protein>